<evidence type="ECO:0000313" key="3">
    <source>
        <dbReference type="Proteomes" id="UP000745663"/>
    </source>
</evidence>
<dbReference type="EMBL" id="JACOPV010000008">
    <property type="protein sequence ID" value="MBM5458745.1"/>
    <property type="molecule type" value="Genomic_DNA"/>
</dbReference>
<proteinExistence type="predicted"/>
<name>A0ABS2BYP4_9PSED</name>
<accession>A0ABS2BYP4</accession>
<keyword evidence="1" id="KW-0812">Transmembrane</keyword>
<keyword evidence="1" id="KW-0472">Membrane</keyword>
<dbReference type="Proteomes" id="UP000745663">
    <property type="component" value="Unassembled WGS sequence"/>
</dbReference>
<feature type="transmembrane region" description="Helical" evidence="1">
    <location>
        <begin position="12"/>
        <end position="33"/>
    </location>
</feature>
<gene>
    <name evidence="2" type="ORF">H8F21_14350</name>
</gene>
<keyword evidence="1" id="KW-1133">Transmembrane helix</keyword>
<keyword evidence="3" id="KW-1185">Reference proteome</keyword>
<protein>
    <submittedName>
        <fullName evidence="2">Uncharacterized protein</fullName>
    </submittedName>
</protein>
<dbReference type="RefSeq" id="WP_203584681.1">
    <property type="nucleotide sequence ID" value="NZ_JACOPV010000008.1"/>
</dbReference>
<evidence type="ECO:0000313" key="2">
    <source>
        <dbReference type="EMBL" id="MBM5458745.1"/>
    </source>
</evidence>
<evidence type="ECO:0000256" key="1">
    <source>
        <dbReference type="SAM" id="Phobius"/>
    </source>
</evidence>
<organism evidence="2 3">
    <name type="scientific">Pseudomonas arcuscaelestis</name>
    <dbReference type="NCBI Taxonomy" id="2710591"/>
    <lineage>
        <taxon>Bacteria</taxon>
        <taxon>Pseudomonadati</taxon>
        <taxon>Pseudomonadota</taxon>
        <taxon>Gammaproteobacteria</taxon>
        <taxon>Pseudomonadales</taxon>
        <taxon>Pseudomonadaceae</taxon>
        <taxon>Pseudomonas</taxon>
    </lineage>
</organism>
<reference evidence="2 3" key="1">
    <citation type="submission" date="2020-08" db="EMBL/GenBank/DDBJ databases">
        <title>Description of novel Pseudomonas species.</title>
        <authorList>
            <person name="Duman M."/>
            <person name="Mulet M."/>
            <person name="Altun S."/>
            <person name="Saticioglu I.B."/>
            <person name="Lalucat J."/>
            <person name="Garcia-Valdes E."/>
        </authorList>
    </citation>
    <scope>NUCLEOTIDE SEQUENCE [LARGE SCALE GENOMIC DNA]</scope>
    <source>
        <strain evidence="2 3">P66</strain>
    </source>
</reference>
<feature type="transmembrane region" description="Helical" evidence="1">
    <location>
        <begin position="45"/>
        <end position="64"/>
    </location>
</feature>
<sequence length="81" mass="8813">MTNTFTAWIAKTLCALIALATAIAAIVGAWYAFTPAVLGDTDQGQMPFVLLAFAATFISVPVLARWVNDRTLWVVSQLLKR</sequence>
<comment type="caution">
    <text evidence="2">The sequence shown here is derived from an EMBL/GenBank/DDBJ whole genome shotgun (WGS) entry which is preliminary data.</text>
</comment>